<keyword evidence="5" id="KW-1185">Reference proteome</keyword>
<feature type="compositionally biased region" description="Low complexity" evidence="2">
    <location>
        <begin position="148"/>
        <end position="167"/>
    </location>
</feature>
<proteinExistence type="predicted"/>
<dbReference type="EMBL" id="OU963870">
    <property type="protein sequence ID" value="CAH0395343.1"/>
    <property type="molecule type" value="Genomic_DNA"/>
</dbReference>
<feature type="domain" description="C2H2-type" evidence="3">
    <location>
        <begin position="68"/>
        <end position="96"/>
    </location>
</feature>
<keyword evidence="1" id="KW-0479">Metal-binding</keyword>
<protein>
    <recommendedName>
        <fullName evidence="3">C2H2-type domain-containing protein</fullName>
    </recommendedName>
</protein>
<dbReference type="Proteomes" id="UP001152759">
    <property type="component" value="Chromosome 9"/>
</dbReference>
<accession>A0A9P0AN07</accession>
<dbReference type="GO" id="GO:0008270">
    <property type="term" value="F:zinc ion binding"/>
    <property type="evidence" value="ECO:0007669"/>
    <property type="project" value="UniProtKB-KW"/>
</dbReference>
<keyword evidence="1" id="KW-0862">Zinc</keyword>
<name>A0A9P0AN07_BEMTA</name>
<dbReference type="PROSITE" id="PS50157">
    <property type="entry name" value="ZINC_FINGER_C2H2_2"/>
    <property type="match status" value="1"/>
</dbReference>
<sequence length="211" mass="22432">MSYILRTRLKELNYNVSRKYSSARHSRNNQNIRWQLWAVCTDHDYALKDEIPSAAGSTTDTDTDHGSHSCLLCDASFQKATDLQEHREPVASKTKPVATEMKPVATETKPVASETKPVESETKPVASKTKPVAGWQLGEASPSDEDAPGAGAAAAGAAARASNPGSADPHSPIQPPRHPLSPFAGPGLLPIKRAAGNTSKLLPVSILAFST</sequence>
<dbReference type="InterPro" id="IPR013087">
    <property type="entry name" value="Znf_C2H2_type"/>
</dbReference>
<reference evidence="4" key="1">
    <citation type="submission" date="2021-12" db="EMBL/GenBank/DDBJ databases">
        <authorList>
            <person name="King R."/>
        </authorList>
    </citation>
    <scope>NUCLEOTIDE SEQUENCE</scope>
</reference>
<evidence type="ECO:0000256" key="1">
    <source>
        <dbReference type="PROSITE-ProRule" id="PRU00042"/>
    </source>
</evidence>
<dbReference type="AlphaFoldDB" id="A0A9P0AN07"/>
<evidence type="ECO:0000313" key="5">
    <source>
        <dbReference type="Proteomes" id="UP001152759"/>
    </source>
</evidence>
<evidence type="ECO:0000256" key="2">
    <source>
        <dbReference type="SAM" id="MobiDB-lite"/>
    </source>
</evidence>
<evidence type="ECO:0000313" key="4">
    <source>
        <dbReference type="EMBL" id="CAH0395343.1"/>
    </source>
</evidence>
<evidence type="ECO:0000259" key="3">
    <source>
        <dbReference type="PROSITE" id="PS50157"/>
    </source>
</evidence>
<feature type="region of interest" description="Disordered" evidence="2">
    <location>
        <begin position="84"/>
        <end position="190"/>
    </location>
</feature>
<keyword evidence="1" id="KW-0863">Zinc-finger</keyword>
<gene>
    <name evidence="4" type="ORF">BEMITA_LOCUS13537</name>
</gene>
<organism evidence="4 5">
    <name type="scientific">Bemisia tabaci</name>
    <name type="common">Sweetpotato whitefly</name>
    <name type="synonym">Aleurodes tabaci</name>
    <dbReference type="NCBI Taxonomy" id="7038"/>
    <lineage>
        <taxon>Eukaryota</taxon>
        <taxon>Metazoa</taxon>
        <taxon>Ecdysozoa</taxon>
        <taxon>Arthropoda</taxon>
        <taxon>Hexapoda</taxon>
        <taxon>Insecta</taxon>
        <taxon>Pterygota</taxon>
        <taxon>Neoptera</taxon>
        <taxon>Paraneoptera</taxon>
        <taxon>Hemiptera</taxon>
        <taxon>Sternorrhyncha</taxon>
        <taxon>Aleyrodoidea</taxon>
        <taxon>Aleyrodidae</taxon>
        <taxon>Aleyrodinae</taxon>
        <taxon>Bemisia</taxon>
    </lineage>
</organism>